<feature type="transmembrane region" description="Helical" evidence="6">
    <location>
        <begin position="668"/>
        <end position="692"/>
    </location>
</feature>
<dbReference type="Proteomes" id="UP000826651">
    <property type="component" value="Unassembled WGS sequence"/>
</dbReference>
<name>A0ABS7S6M1_9MICO</name>
<feature type="transmembrane region" description="Helical" evidence="6">
    <location>
        <begin position="436"/>
        <end position="455"/>
    </location>
</feature>
<dbReference type="InterPro" id="IPR003838">
    <property type="entry name" value="ABC3_permease_C"/>
</dbReference>
<comment type="caution">
    <text evidence="8">The sequence shown here is derived from an EMBL/GenBank/DDBJ whole genome shotgun (WGS) entry which is preliminary data.</text>
</comment>
<dbReference type="InterPro" id="IPR038766">
    <property type="entry name" value="Membrane_comp_ABC_pdt"/>
</dbReference>
<feature type="transmembrane region" description="Helical" evidence="6">
    <location>
        <begin position="358"/>
        <end position="380"/>
    </location>
</feature>
<feature type="transmembrane region" description="Helical" evidence="6">
    <location>
        <begin position="762"/>
        <end position="782"/>
    </location>
</feature>
<evidence type="ECO:0000256" key="5">
    <source>
        <dbReference type="ARBA" id="ARBA00023136"/>
    </source>
</evidence>
<protein>
    <submittedName>
        <fullName evidence="8">FtsX-like permease family protein</fullName>
    </submittedName>
</protein>
<evidence type="ECO:0000259" key="7">
    <source>
        <dbReference type="Pfam" id="PF02687"/>
    </source>
</evidence>
<keyword evidence="4 6" id="KW-1133">Transmembrane helix</keyword>
<keyword evidence="3 6" id="KW-0812">Transmembrane</keyword>
<feature type="domain" description="ABC3 transporter permease C-terminal" evidence="7">
    <location>
        <begin position="671"/>
        <end position="783"/>
    </location>
</feature>
<dbReference type="PANTHER" id="PTHR30287">
    <property type="entry name" value="MEMBRANE COMPONENT OF PREDICTED ABC SUPERFAMILY METABOLITE UPTAKE TRANSPORTER"/>
    <property type="match status" value="1"/>
</dbReference>
<keyword evidence="2" id="KW-1003">Cell membrane</keyword>
<evidence type="ECO:0000256" key="6">
    <source>
        <dbReference type="SAM" id="Phobius"/>
    </source>
</evidence>
<reference evidence="8 9" key="1">
    <citation type="submission" date="2021-04" db="EMBL/GenBank/DDBJ databases">
        <title>Ruania sp. nov., isolated from sandy soil of mangrove forest.</title>
        <authorList>
            <person name="Ge X."/>
            <person name="Huang R."/>
            <person name="Liu W."/>
        </authorList>
    </citation>
    <scope>NUCLEOTIDE SEQUENCE [LARGE SCALE GENOMIC DNA]</scope>
    <source>
        <strain evidence="8 9">N2-46</strain>
    </source>
</reference>
<feature type="transmembrane region" description="Helical" evidence="6">
    <location>
        <begin position="322"/>
        <end position="346"/>
    </location>
</feature>
<keyword evidence="9" id="KW-1185">Reference proteome</keyword>
<evidence type="ECO:0000313" key="9">
    <source>
        <dbReference type="Proteomes" id="UP000826651"/>
    </source>
</evidence>
<organism evidence="8 9">
    <name type="scientific">Occultella gossypii</name>
    <dbReference type="NCBI Taxonomy" id="2800820"/>
    <lineage>
        <taxon>Bacteria</taxon>
        <taxon>Bacillati</taxon>
        <taxon>Actinomycetota</taxon>
        <taxon>Actinomycetes</taxon>
        <taxon>Micrococcales</taxon>
        <taxon>Ruaniaceae</taxon>
        <taxon>Occultella</taxon>
    </lineage>
</organism>
<evidence type="ECO:0000256" key="4">
    <source>
        <dbReference type="ARBA" id="ARBA00022989"/>
    </source>
</evidence>
<dbReference type="PANTHER" id="PTHR30287:SF2">
    <property type="entry name" value="BLL1001 PROTEIN"/>
    <property type="match status" value="1"/>
</dbReference>
<evidence type="ECO:0000256" key="3">
    <source>
        <dbReference type="ARBA" id="ARBA00022692"/>
    </source>
</evidence>
<comment type="subcellular location">
    <subcellularLocation>
        <location evidence="1">Cell membrane</location>
        <topology evidence="1">Multi-pass membrane protein</topology>
    </subcellularLocation>
</comment>
<evidence type="ECO:0000256" key="2">
    <source>
        <dbReference type="ARBA" id="ARBA00022475"/>
    </source>
</evidence>
<dbReference type="EMBL" id="JAGSHT010000007">
    <property type="protein sequence ID" value="MBZ2196009.1"/>
    <property type="molecule type" value="Genomic_DNA"/>
</dbReference>
<dbReference type="RefSeq" id="WP_223404468.1">
    <property type="nucleotide sequence ID" value="NZ_JAGSHT010000007.1"/>
</dbReference>
<evidence type="ECO:0000313" key="8">
    <source>
        <dbReference type="EMBL" id="MBZ2196009.1"/>
    </source>
</evidence>
<accession>A0ABS7S6M1</accession>
<keyword evidence="5 6" id="KW-0472">Membrane</keyword>
<proteinExistence type="predicted"/>
<feature type="transmembrane region" description="Helical" evidence="6">
    <location>
        <begin position="266"/>
        <end position="290"/>
    </location>
</feature>
<dbReference type="Pfam" id="PF02687">
    <property type="entry name" value="FtsX"/>
    <property type="match status" value="2"/>
</dbReference>
<feature type="transmembrane region" description="Helical" evidence="6">
    <location>
        <begin position="717"/>
        <end position="750"/>
    </location>
</feature>
<feature type="domain" description="ABC3 transporter permease C-terminal" evidence="7">
    <location>
        <begin position="274"/>
        <end position="379"/>
    </location>
</feature>
<gene>
    <name evidence="8" type="ORF">KCQ71_07580</name>
</gene>
<sequence length="799" mass="83121">MNPSQGQVLSQLTRNAIRRNPTTAVVLVLFVALSAALASSAGALIVTVTGASAALMQRAQTPHFLQMHAGSVDEGRIAAFAAGNPLVDAHDVVPMLNVDSSAIRVTGEGTDTTLAPGLQDDAFVTQNEQFDLLLDTDGAVIDPEPGTVWLPLFYQQLLGLAEGQVLTVSGPGGHVELAVAGFLRDSQMNSSYASSKRLLVSATDLEELTTAVGPAGAIEYLIQFRLTDADAVGQFETEYQAAGLEANGPTITWTLFVLVNSLSGGIISVIITLVTVLLVAIALLCVRFTLLTTLDRDYREIGVLKAIGVRDRDLRRLYTRRYLVLAAAGAVVGLIGSLALNQLLLADVLLYFGPAGRALPAFLVGAGLSALIVAVVALAVRSTLRRLQTVSPVQAIRTGEPAASASRRRPARLLSALGDRPGAPVRLGLRDLLRRPALYLVPLVVYALGAFILILPQNLHTTVTAPTFVTYMGAGVSDLRVDAQGGATTGRIADLDRDLAQDPQVTGHAMFTTASYTALDADGVPAIVKIESGDLAAFPLTYSEGVAPTADTQIALSRLQADALGAAVGDRIAVTPVAPVPESSGALELTVTGIYQDITNGGRTAKMVGPHTSADLLGSTVYADVDRGVDVPTTIARYAAAYPELEVSSVRDFVDASMGGTIDSLRTVAIAALAIGFAVAALITALFMRLLIVRDAFGIGVMRALGFRDRQVQIQYVVRSAAVLAAGVLVGAVGAKVLGGGLAGVFLSGIGLSELHLVADPWLAYAASPLVLLAVVAVATVASTRPDARLAISATIKNQ</sequence>
<evidence type="ECO:0000256" key="1">
    <source>
        <dbReference type="ARBA" id="ARBA00004651"/>
    </source>
</evidence>